<dbReference type="RefSeq" id="WP_013849832.1">
    <property type="nucleotide sequence ID" value="NZ_JFHR01000017.1"/>
</dbReference>
<dbReference type="InterPro" id="IPR050389">
    <property type="entry name" value="LysR-type_TF"/>
</dbReference>
<dbReference type="Proteomes" id="UP000028411">
    <property type="component" value="Unassembled WGS sequence"/>
</dbReference>
<name>A0A081RFA3_SPHCR</name>
<dbReference type="Pfam" id="PF00126">
    <property type="entry name" value="HTH_1"/>
    <property type="match status" value="1"/>
</dbReference>
<dbReference type="Gene3D" id="1.10.10.10">
    <property type="entry name" value="Winged helix-like DNA-binding domain superfamily/Winged helix DNA-binding domain"/>
    <property type="match status" value="1"/>
</dbReference>
<dbReference type="InterPro" id="IPR036388">
    <property type="entry name" value="WH-like_DNA-bd_sf"/>
</dbReference>
<dbReference type="Gene3D" id="3.40.190.10">
    <property type="entry name" value="Periplasmic binding protein-like II"/>
    <property type="match status" value="2"/>
</dbReference>
<sequence length="347" mass="38906">MASRPSSQDHMASLSFFDLTVFDAMMRLRSVTLAADELDLPQSSMSRYVQALREHFSDVLFVRTRNGMVPTSVALSVARSVEETLNVYHSSLSRRRKFDPQSSLRTFRVAASDLGQLYIVPLMQRRSVKNAPNIHFNPVSVRKDKLVSDLEMGIADIVLGNFPALYASVREQTLFHEPYVCIAPARLVRNGQLSLSDFKSLYHIVVGASCQGHAHKEAEHRILEVIDPRRLRIATESFIVSALIAEVSDLVLTVPLSVARVVQSSQAAIVRPPIDLPDIAIKQYWHKRFDHDPGHEWLRTLVSDSSSDHIHAMGEFVSRGSHMDMPGSLKDQAGRENMESPIYGSFD</sequence>
<reference evidence="6 7" key="1">
    <citation type="submission" date="2014-02" db="EMBL/GenBank/DDBJ databases">
        <title>Whole genome sequence of Sphingobium chlorophenolicum NBRC 16172.</title>
        <authorList>
            <person name="Gan H.M."/>
            <person name="Gan H.Y."/>
            <person name="Chew T.H."/>
            <person name="Savka M.A."/>
        </authorList>
    </citation>
    <scope>NUCLEOTIDE SEQUENCE [LARGE SCALE GENOMIC DNA]</scope>
    <source>
        <strain evidence="6 7">NBRC 16172</strain>
    </source>
</reference>
<evidence type="ECO:0000259" key="5">
    <source>
        <dbReference type="PROSITE" id="PS50931"/>
    </source>
</evidence>
<proteinExistence type="inferred from homology"/>
<keyword evidence="3" id="KW-0238">DNA-binding</keyword>
<dbReference type="EMBL" id="JFHR01000017">
    <property type="protein sequence ID" value="KEQ53876.1"/>
    <property type="molecule type" value="Genomic_DNA"/>
</dbReference>
<dbReference type="SUPFAM" id="SSF46785">
    <property type="entry name" value="Winged helix' DNA-binding domain"/>
    <property type="match status" value="1"/>
</dbReference>
<evidence type="ECO:0000313" key="6">
    <source>
        <dbReference type="EMBL" id="KEQ53876.1"/>
    </source>
</evidence>
<dbReference type="PROSITE" id="PS50931">
    <property type="entry name" value="HTH_LYSR"/>
    <property type="match status" value="1"/>
</dbReference>
<dbReference type="OrthoDB" id="8339333at2"/>
<evidence type="ECO:0000256" key="2">
    <source>
        <dbReference type="ARBA" id="ARBA00023015"/>
    </source>
</evidence>
<keyword evidence="4" id="KW-0804">Transcription</keyword>
<dbReference type="Pfam" id="PF03466">
    <property type="entry name" value="LysR_substrate"/>
    <property type="match status" value="1"/>
</dbReference>
<comment type="similarity">
    <text evidence="1">Belongs to the LysR transcriptional regulatory family.</text>
</comment>
<dbReference type="InterPro" id="IPR036390">
    <property type="entry name" value="WH_DNA-bd_sf"/>
</dbReference>
<keyword evidence="2" id="KW-0805">Transcription regulation</keyword>
<comment type="caution">
    <text evidence="6">The sequence shown here is derived from an EMBL/GenBank/DDBJ whole genome shotgun (WGS) entry which is preliminary data.</text>
</comment>
<dbReference type="GO" id="GO:0003677">
    <property type="term" value="F:DNA binding"/>
    <property type="evidence" value="ECO:0007669"/>
    <property type="project" value="UniProtKB-KW"/>
</dbReference>
<dbReference type="PANTHER" id="PTHR30118:SF15">
    <property type="entry name" value="TRANSCRIPTIONAL REGULATORY PROTEIN"/>
    <property type="match status" value="1"/>
</dbReference>
<dbReference type="GO" id="GO:0003700">
    <property type="term" value="F:DNA-binding transcription factor activity"/>
    <property type="evidence" value="ECO:0007669"/>
    <property type="project" value="InterPro"/>
</dbReference>
<evidence type="ECO:0000256" key="4">
    <source>
        <dbReference type="ARBA" id="ARBA00023163"/>
    </source>
</evidence>
<dbReference type="eggNOG" id="COG0583">
    <property type="taxonomic scope" value="Bacteria"/>
</dbReference>
<dbReference type="SUPFAM" id="SSF53850">
    <property type="entry name" value="Periplasmic binding protein-like II"/>
    <property type="match status" value="1"/>
</dbReference>
<dbReference type="PANTHER" id="PTHR30118">
    <property type="entry name" value="HTH-TYPE TRANSCRIPTIONAL REGULATOR LEUO-RELATED"/>
    <property type="match status" value="1"/>
</dbReference>
<dbReference type="CDD" id="cd08459">
    <property type="entry name" value="PBP2_DntR_NahR_LinR_like"/>
    <property type="match status" value="1"/>
</dbReference>
<protein>
    <submittedName>
        <fullName evidence="6">Transcriptional regulator, LysR family</fullName>
    </submittedName>
</protein>
<gene>
    <name evidence="6" type="ORF">BV95_01921</name>
</gene>
<organism evidence="6 7">
    <name type="scientific">Sphingobium chlorophenolicum</name>
    <dbReference type="NCBI Taxonomy" id="46429"/>
    <lineage>
        <taxon>Bacteria</taxon>
        <taxon>Pseudomonadati</taxon>
        <taxon>Pseudomonadota</taxon>
        <taxon>Alphaproteobacteria</taxon>
        <taxon>Sphingomonadales</taxon>
        <taxon>Sphingomonadaceae</taxon>
        <taxon>Sphingobium</taxon>
    </lineage>
</organism>
<evidence type="ECO:0000256" key="1">
    <source>
        <dbReference type="ARBA" id="ARBA00009437"/>
    </source>
</evidence>
<dbReference type="InterPro" id="IPR005119">
    <property type="entry name" value="LysR_subst-bd"/>
</dbReference>
<evidence type="ECO:0000256" key="3">
    <source>
        <dbReference type="ARBA" id="ARBA00023125"/>
    </source>
</evidence>
<evidence type="ECO:0000313" key="7">
    <source>
        <dbReference type="Proteomes" id="UP000028411"/>
    </source>
</evidence>
<dbReference type="PATRIC" id="fig|46429.4.peg.1893"/>
<feature type="domain" description="HTH lysR-type" evidence="5">
    <location>
        <begin position="18"/>
        <end position="71"/>
    </location>
</feature>
<dbReference type="InterPro" id="IPR000847">
    <property type="entry name" value="LysR_HTH_N"/>
</dbReference>
<dbReference type="AlphaFoldDB" id="A0A081RFA3"/>
<accession>A0A081RFA3</accession>